<dbReference type="PANTHER" id="PTHR28674:SF1">
    <property type="entry name" value="NOP PROTEIN CHAPERONE 1"/>
    <property type="match status" value="1"/>
</dbReference>
<dbReference type="Proteomes" id="UP001179952">
    <property type="component" value="Unassembled WGS sequence"/>
</dbReference>
<proteinExistence type="predicted"/>
<dbReference type="InterPro" id="IPR027921">
    <property type="entry name" value="NOPCHAP1"/>
</dbReference>
<dbReference type="GO" id="GO:0062064">
    <property type="term" value="F:box C/D methylation guide snoRNP complex binding"/>
    <property type="evidence" value="ECO:0007669"/>
    <property type="project" value="TreeGrafter"/>
</dbReference>
<dbReference type="Pfam" id="PF15370">
    <property type="entry name" value="NOPCHAP1"/>
    <property type="match status" value="1"/>
</dbReference>
<organism evidence="2 3">
    <name type="scientific">Acorus gramineus</name>
    <name type="common">Dwarf sweet flag</name>
    <dbReference type="NCBI Taxonomy" id="55184"/>
    <lineage>
        <taxon>Eukaryota</taxon>
        <taxon>Viridiplantae</taxon>
        <taxon>Streptophyta</taxon>
        <taxon>Embryophyta</taxon>
        <taxon>Tracheophyta</taxon>
        <taxon>Spermatophyta</taxon>
        <taxon>Magnoliopsida</taxon>
        <taxon>Liliopsida</taxon>
        <taxon>Acoraceae</taxon>
        <taxon>Acorus</taxon>
    </lineage>
</organism>
<feature type="region of interest" description="Disordered" evidence="1">
    <location>
        <begin position="55"/>
        <end position="121"/>
    </location>
</feature>
<gene>
    <name evidence="2" type="ORF">QJS04_geneDACA005529</name>
</gene>
<dbReference type="GO" id="GO:0000492">
    <property type="term" value="P:box C/D snoRNP assembly"/>
    <property type="evidence" value="ECO:0007669"/>
    <property type="project" value="InterPro"/>
</dbReference>
<reference evidence="2" key="2">
    <citation type="submission" date="2023-06" db="EMBL/GenBank/DDBJ databases">
        <authorList>
            <person name="Ma L."/>
            <person name="Liu K.-W."/>
            <person name="Li Z."/>
            <person name="Hsiao Y.-Y."/>
            <person name="Qi Y."/>
            <person name="Fu T."/>
            <person name="Tang G."/>
            <person name="Zhang D."/>
            <person name="Sun W.-H."/>
            <person name="Liu D.-K."/>
            <person name="Li Y."/>
            <person name="Chen G.-Z."/>
            <person name="Liu X.-D."/>
            <person name="Liao X.-Y."/>
            <person name="Jiang Y.-T."/>
            <person name="Yu X."/>
            <person name="Hao Y."/>
            <person name="Huang J."/>
            <person name="Zhao X.-W."/>
            <person name="Ke S."/>
            <person name="Chen Y.-Y."/>
            <person name="Wu W.-L."/>
            <person name="Hsu J.-L."/>
            <person name="Lin Y.-F."/>
            <person name="Huang M.-D."/>
            <person name="Li C.-Y."/>
            <person name="Huang L."/>
            <person name="Wang Z.-W."/>
            <person name="Zhao X."/>
            <person name="Zhong W.-Y."/>
            <person name="Peng D.-H."/>
            <person name="Ahmad S."/>
            <person name="Lan S."/>
            <person name="Zhang J.-S."/>
            <person name="Tsai W.-C."/>
            <person name="Van De Peer Y."/>
            <person name="Liu Z.-J."/>
        </authorList>
    </citation>
    <scope>NUCLEOTIDE SEQUENCE</scope>
    <source>
        <strain evidence="2">SCP</strain>
        <tissue evidence="2">Leaves</tissue>
    </source>
</reference>
<evidence type="ECO:0000313" key="2">
    <source>
        <dbReference type="EMBL" id="KAK1259052.1"/>
    </source>
</evidence>
<dbReference type="AlphaFoldDB" id="A0AAV9A4E9"/>
<sequence length="121" mass="13020">MAEANRKLEVDAKEKPRADYDIEVLTGNEDEYIEMDLLLGVADLHTPEAIAAAESAMGDASKSSFLSASHSSSSSSSDSEDSDDDDKETNSNNSSQKPNSGCDDSCSTEQPKKRLKITELN</sequence>
<reference evidence="2" key="1">
    <citation type="journal article" date="2023" name="Nat. Commun.">
        <title>Diploid and tetraploid genomes of Acorus and the evolution of monocots.</title>
        <authorList>
            <person name="Ma L."/>
            <person name="Liu K.W."/>
            <person name="Li Z."/>
            <person name="Hsiao Y.Y."/>
            <person name="Qi Y."/>
            <person name="Fu T."/>
            <person name="Tang G.D."/>
            <person name="Zhang D."/>
            <person name="Sun W.H."/>
            <person name="Liu D.K."/>
            <person name="Li Y."/>
            <person name="Chen G.Z."/>
            <person name="Liu X.D."/>
            <person name="Liao X.Y."/>
            <person name="Jiang Y.T."/>
            <person name="Yu X."/>
            <person name="Hao Y."/>
            <person name="Huang J."/>
            <person name="Zhao X.W."/>
            <person name="Ke S."/>
            <person name="Chen Y.Y."/>
            <person name="Wu W.L."/>
            <person name="Hsu J.L."/>
            <person name="Lin Y.F."/>
            <person name="Huang M.D."/>
            <person name="Li C.Y."/>
            <person name="Huang L."/>
            <person name="Wang Z.W."/>
            <person name="Zhao X."/>
            <person name="Zhong W.Y."/>
            <person name="Peng D.H."/>
            <person name="Ahmad S."/>
            <person name="Lan S."/>
            <person name="Zhang J.S."/>
            <person name="Tsai W.C."/>
            <person name="Van de Peer Y."/>
            <person name="Liu Z.J."/>
        </authorList>
    </citation>
    <scope>NUCLEOTIDE SEQUENCE</scope>
    <source>
        <strain evidence="2">SCP</strain>
    </source>
</reference>
<feature type="compositionally biased region" description="Low complexity" evidence="1">
    <location>
        <begin position="59"/>
        <end position="77"/>
    </location>
</feature>
<accession>A0AAV9A4E9</accession>
<dbReference type="PANTHER" id="PTHR28674">
    <property type="entry name" value="SIMILAR TO DNA SEGMENT, CHR 10, WAYNE STATE UNIVERSITY 102,-EXPRESSED"/>
    <property type="match status" value="1"/>
</dbReference>
<protein>
    <submittedName>
        <fullName evidence="2">Uncharacterized protein</fullName>
    </submittedName>
</protein>
<comment type="caution">
    <text evidence="2">The sequence shown here is derived from an EMBL/GenBank/DDBJ whole genome shotgun (WGS) entry which is preliminary data.</text>
</comment>
<evidence type="ECO:0000313" key="3">
    <source>
        <dbReference type="Proteomes" id="UP001179952"/>
    </source>
</evidence>
<dbReference type="EMBL" id="JAUJYN010000012">
    <property type="protein sequence ID" value="KAK1259052.1"/>
    <property type="molecule type" value="Genomic_DNA"/>
</dbReference>
<evidence type="ECO:0000256" key="1">
    <source>
        <dbReference type="SAM" id="MobiDB-lite"/>
    </source>
</evidence>
<feature type="compositionally biased region" description="Acidic residues" evidence="1">
    <location>
        <begin position="78"/>
        <end position="87"/>
    </location>
</feature>
<name>A0AAV9A4E9_ACOGR</name>
<keyword evidence="3" id="KW-1185">Reference proteome</keyword>